<comment type="cofactor">
    <cofactor evidence="1">
        <name>Mg(2+)</name>
        <dbReference type="ChEBI" id="CHEBI:18420"/>
    </cofactor>
</comment>
<dbReference type="PROSITE" id="PS50883">
    <property type="entry name" value="EAL"/>
    <property type="match status" value="1"/>
</dbReference>
<dbReference type="Gene3D" id="6.10.340.10">
    <property type="match status" value="1"/>
</dbReference>
<dbReference type="SUPFAM" id="SSF158472">
    <property type="entry name" value="HAMP domain-like"/>
    <property type="match status" value="1"/>
</dbReference>
<feature type="transmembrane region" description="Helical" evidence="6">
    <location>
        <begin position="12"/>
        <end position="34"/>
    </location>
</feature>
<evidence type="ECO:0000256" key="6">
    <source>
        <dbReference type="SAM" id="Phobius"/>
    </source>
</evidence>
<evidence type="ECO:0000256" key="2">
    <source>
        <dbReference type="ARBA" id="ARBA00004533"/>
    </source>
</evidence>
<dbReference type="RefSeq" id="WP_133588031.1">
    <property type="nucleotide sequence ID" value="NZ_CP037953.1"/>
</dbReference>
<keyword evidence="4" id="KW-0973">c-di-GMP</keyword>
<evidence type="ECO:0000313" key="10">
    <source>
        <dbReference type="EMBL" id="TDQ50668.1"/>
    </source>
</evidence>
<dbReference type="InterPro" id="IPR029787">
    <property type="entry name" value="Nucleotide_cyclase"/>
</dbReference>
<dbReference type="PROSITE" id="PS50887">
    <property type="entry name" value="GGDEF"/>
    <property type="match status" value="1"/>
</dbReference>
<evidence type="ECO:0000259" key="9">
    <source>
        <dbReference type="PROSITE" id="PS50887"/>
    </source>
</evidence>
<evidence type="ECO:0000256" key="5">
    <source>
        <dbReference type="ARBA" id="ARBA00051114"/>
    </source>
</evidence>
<feature type="domain" description="GGDEF" evidence="9">
    <location>
        <begin position="293"/>
        <end position="426"/>
    </location>
</feature>
<comment type="subcellular location">
    <subcellularLocation>
        <location evidence="2">Cell inner membrane</location>
    </subcellularLocation>
</comment>
<dbReference type="Pfam" id="PF17152">
    <property type="entry name" value="CHASE8"/>
    <property type="match status" value="1"/>
</dbReference>
<reference evidence="10 11" key="1">
    <citation type="submission" date="2019-03" db="EMBL/GenBank/DDBJ databases">
        <title>Genomic Encyclopedia of Type Strains, Phase IV (KMG-IV): sequencing the most valuable type-strain genomes for metagenomic binning, comparative biology and taxonomic classification.</title>
        <authorList>
            <person name="Goeker M."/>
        </authorList>
    </citation>
    <scope>NUCLEOTIDE SEQUENCE [LARGE SCALE GENOMIC DNA]</scope>
    <source>
        <strain evidence="10 11">DSM 103792</strain>
    </source>
</reference>
<dbReference type="Gene3D" id="3.20.20.450">
    <property type="entry name" value="EAL domain"/>
    <property type="match status" value="1"/>
</dbReference>
<evidence type="ECO:0000256" key="3">
    <source>
        <dbReference type="ARBA" id="ARBA00012282"/>
    </source>
</evidence>
<dbReference type="Pfam" id="PF00990">
    <property type="entry name" value="GGDEF"/>
    <property type="match status" value="1"/>
</dbReference>
<comment type="catalytic activity">
    <reaction evidence="5">
        <text>3',3'-c-di-GMP + H2O = 5'-phosphoguanylyl(3'-&gt;5')guanosine + H(+)</text>
        <dbReference type="Rhea" id="RHEA:24902"/>
        <dbReference type="ChEBI" id="CHEBI:15377"/>
        <dbReference type="ChEBI" id="CHEBI:15378"/>
        <dbReference type="ChEBI" id="CHEBI:58754"/>
        <dbReference type="ChEBI" id="CHEBI:58805"/>
        <dbReference type="EC" id="3.1.4.52"/>
    </reaction>
    <physiologicalReaction direction="left-to-right" evidence="5">
        <dbReference type="Rhea" id="RHEA:24903"/>
    </physiologicalReaction>
</comment>
<dbReference type="FunFam" id="3.30.70.270:FF:000001">
    <property type="entry name" value="Diguanylate cyclase domain protein"/>
    <property type="match status" value="1"/>
</dbReference>
<keyword evidence="6" id="KW-0812">Transmembrane</keyword>
<dbReference type="SUPFAM" id="SSF141868">
    <property type="entry name" value="EAL domain-like"/>
    <property type="match status" value="1"/>
</dbReference>
<evidence type="ECO:0000256" key="1">
    <source>
        <dbReference type="ARBA" id="ARBA00001946"/>
    </source>
</evidence>
<dbReference type="PANTHER" id="PTHR44757:SF2">
    <property type="entry name" value="BIOFILM ARCHITECTURE MAINTENANCE PROTEIN MBAA"/>
    <property type="match status" value="1"/>
</dbReference>
<keyword evidence="11" id="KW-1185">Reference proteome</keyword>
<sequence length="699" mass="78351">MNWRASLREKLITIIVLTCLFAIVPGMLAAGFYLRSQTIDNLVENVRAQARLMALYSEVPLSFEDNNVARDILRKAQIDHLQAAVLFDSNGQPFASVSESRNTPATLPSIEVLRRDHVILTDEDALLVLEPVTRQDGLVLGHLYIDVDLAPTYRQLQQSLLALSAIGVLLILFSWLLALRLQRYVSKPILHLATLASAVSKNDDFGVRAPVASEDEIGTLARSFNHMMSVIGERERARDIAVNALQDSNDRLELAVKELHVLANFDALTELPNRALCMDRISSALLRASREKKQVAVIFLDLDHFKEVNDSLGHGIGDQLLKMAAQRLAECLRPGDTLARLGGDEFVLLLEEIKDELNVSAVLNKLLSEFARTFTVGDYVVSTTISIGIAIYPSDGRDVHTLMRNADTAMYKAKELGRNTYQFYQPEMNAKSLRRLSLATELRDALERDQLELYFQPFIDTVYGQICGVEALLRWHHPIMGSVSPIEFIPIAENTGMIVPIGQWVIEQSVKRYAEWRRKGVKPLRIAVNISAVQFRQVDLAEQILRVTNQYGVPPSALELELTESLLMRDVESATAQLRRLKALGFTLVIDDFGTGYSSLSYLRRFPLDGLKIDRSFIAEVNRNTDDTAITLAILSMARSLRLHVTAEGVETREQYEFLTRHGCHETQGYLFSPPIPEAQILPMLLQDKPAPGLQEISQ</sequence>
<dbReference type="InterPro" id="IPR035919">
    <property type="entry name" value="EAL_sf"/>
</dbReference>
<name>A0A4R6UTL1_9GAMM</name>
<dbReference type="InterPro" id="IPR043128">
    <property type="entry name" value="Rev_trsase/Diguanyl_cyclase"/>
</dbReference>
<dbReference type="GO" id="GO:0007165">
    <property type="term" value="P:signal transduction"/>
    <property type="evidence" value="ECO:0007669"/>
    <property type="project" value="InterPro"/>
</dbReference>
<evidence type="ECO:0000259" key="7">
    <source>
        <dbReference type="PROSITE" id="PS50883"/>
    </source>
</evidence>
<dbReference type="CDD" id="cd01948">
    <property type="entry name" value="EAL"/>
    <property type="match status" value="1"/>
</dbReference>
<dbReference type="AlphaFoldDB" id="A0A4R6UTL1"/>
<dbReference type="GO" id="GO:0071111">
    <property type="term" value="F:cyclic-guanylate-specific phosphodiesterase activity"/>
    <property type="evidence" value="ECO:0007669"/>
    <property type="project" value="UniProtKB-EC"/>
</dbReference>
<dbReference type="PANTHER" id="PTHR44757">
    <property type="entry name" value="DIGUANYLATE CYCLASE DGCP"/>
    <property type="match status" value="1"/>
</dbReference>
<dbReference type="Gene3D" id="3.30.70.270">
    <property type="match status" value="1"/>
</dbReference>
<dbReference type="EMBL" id="SNYM01000002">
    <property type="protein sequence ID" value="TDQ50668.1"/>
    <property type="molecule type" value="Genomic_DNA"/>
</dbReference>
<proteinExistence type="predicted"/>
<dbReference type="InterPro" id="IPR052155">
    <property type="entry name" value="Biofilm_reg_signaling"/>
</dbReference>
<dbReference type="FunFam" id="3.20.20.450:FF:000001">
    <property type="entry name" value="Cyclic di-GMP phosphodiesterase yahA"/>
    <property type="match status" value="1"/>
</dbReference>
<feature type="domain" description="EAL" evidence="7">
    <location>
        <begin position="435"/>
        <end position="689"/>
    </location>
</feature>
<dbReference type="Pfam" id="PF00672">
    <property type="entry name" value="HAMP"/>
    <property type="match status" value="1"/>
</dbReference>
<dbReference type="InterPro" id="IPR033417">
    <property type="entry name" value="CHASE8"/>
</dbReference>
<protein>
    <recommendedName>
        <fullName evidence="3">cyclic-guanylate-specific phosphodiesterase</fullName>
        <ecNumber evidence="3">3.1.4.52</ecNumber>
    </recommendedName>
</protein>
<dbReference type="CDD" id="cd06225">
    <property type="entry name" value="HAMP"/>
    <property type="match status" value="1"/>
</dbReference>
<dbReference type="Pfam" id="PF00563">
    <property type="entry name" value="EAL"/>
    <property type="match status" value="1"/>
</dbReference>
<gene>
    <name evidence="10" type="ORF">EV696_102351</name>
</gene>
<dbReference type="GO" id="GO:0071732">
    <property type="term" value="P:cellular response to nitric oxide"/>
    <property type="evidence" value="ECO:0007669"/>
    <property type="project" value="UniProtKB-ARBA"/>
</dbReference>
<dbReference type="InterPro" id="IPR003660">
    <property type="entry name" value="HAMP_dom"/>
</dbReference>
<dbReference type="GO" id="GO:0005886">
    <property type="term" value="C:plasma membrane"/>
    <property type="evidence" value="ECO:0007669"/>
    <property type="project" value="UniProtKB-SubCell"/>
</dbReference>
<evidence type="ECO:0000256" key="4">
    <source>
        <dbReference type="ARBA" id="ARBA00022636"/>
    </source>
</evidence>
<accession>A0A4R6UTL1</accession>
<organism evidence="10 11">
    <name type="scientific">Permianibacter aggregans</name>
    <dbReference type="NCBI Taxonomy" id="1510150"/>
    <lineage>
        <taxon>Bacteria</taxon>
        <taxon>Pseudomonadati</taxon>
        <taxon>Pseudomonadota</taxon>
        <taxon>Gammaproteobacteria</taxon>
        <taxon>Pseudomonadales</taxon>
        <taxon>Pseudomonadaceae</taxon>
        <taxon>Permianibacter</taxon>
    </lineage>
</organism>
<keyword evidence="6" id="KW-1133">Transmembrane helix</keyword>
<feature type="transmembrane region" description="Helical" evidence="6">
    <location>
        <begin position="160"/>
        <end position="179"/>
    </location>
</feature>
<dbReference type="NCBIfam" id="TIGR00254">
    <property type="entry name" value="GGDEF"/>
    <property type="match status" value="1"/>
</dbReference>
<dbReference type="SMART" id="SM00304">
    <property type="entry name" value="HAMP"/>
    <property type="match status" value="1"/>
</dbReference>
<evidence type="ECO:0000259" key="8">
    <source>
        <dbReference type="PROSITE" id="PS50885"/>
    </source>
</evidence>
<keyword evidence="6" id="KW-0472">Membrane</keyword>
<dbReference type="SMART" id="SM00052">
    <property type="entry name" value="EAL"/>
    <property type="match status" value="1"/>
</dbReference>
<dbReference type="InterPro" id="IPR000160">
    <property type="entry name" value="GGDEF_dom"/>
</dbReference>
<dbReference type="PROSITE" id="PS50885">
    <property type="entry name" value="HAMP"/>
    <property type="match status" value="1"/>
</dbReference>
<evidence type="ECO:0000313" key="11">
    <source>
        <dbReference type="Proteomes" id="UP000295375"/>
    </source>
</evidence>
<dbReference type="InterPro" id="IPR001633">
    <property type="entry name" value="EAL_dom"/>
</dbReference>
<dbReference type="SUPFAM" id="SSF55073">
    <property type="entry name" value="Nucleotide cyclase"/>
    <property type="match status" value="1"/>
</dbReference>
<dbReference type="SMART" id="SM00267">
    <property type="entry name" value="GGDEF"/>
    <property type="match status" value="1"/>
</dbReference>
<dbReference type="OrthoDB" id="9804951at2"/>
<dbReference type="Proteomes" id="UP000295375">
    <property type="component" value="Unassembled WGS sequence"/>
</dbReference>
<comment type="caution">
    <text evidence="10">The sequence shown here is derived from an EMBL/GenBank/DDBJ whole genome shotgun (WGS) entry which is preliminary data.</text>
</comment>
<dbReference type="CDD" id="cd01949">
    <property type="entry name" value="GGDEF"/>
    <property type="match status" value="1"/>
</dbReference>
<feature type="domain" description="HAMP" evidence="8">
    <location>
        <begin position="183"/>
        <end position="236"/>
    </location>
</feature>
<dbReference type="EC" id="3.1.4.52" evidence="3"/>